<evidence type="ECO:0000313" key="3">
    <source>
        <dbReference type="Proteomes" id="UP000572051"/>
    </source>
</evidence>
<feature type="domain" description="CHAT" evidence="1">
    <location>
        <begin position="968"/>
        <end position="1282"/>
    </location>
</feature>
<keyword evidence="3" id="KW-1185">Reference proteome</keyword>
<dbReference type="InterPro" id="IPR024983">
    <property type="entry name" value="CHAT_dom"/>
</dbReference>
<evidence type="ECO:0000259" key="1">
    <source>
        <dbReference type="Pfam" id="PF12770"/>
    </source>
</evidence>
<dbReference type="Pfam" id="PF12770">
    <property type="entry name" value="CHAT"/>
    <property type="match status" value="1"/>
</dbReference>
<protein>
    <submittedName>
        <fullName evidence="2">Tetratricopeptide (TPR) repeat protein</fullName>
    </submittedName>
</protein>
<accession>A0A7Z0EIX2</accession>
<dbReference type="Proteomes" id="UP000572051">
    <property type="component" value="Unassembled WGS sequence"/>
</dbReference>
<organism evidence="2 3">
    <name type="scientific">Nocardiopsis aegyptia</name>
    <dbReference type="NCBI Taxonomy" id="220378"/>
    <lineage>
        <taxon>Bacteria</taxon>
        <taxon>Bacillati</taxon>
        <taxon>Actinomycetota</taxon>
        <taxon>Actinomycetes</taxon>
        <taxon>Streptosporangiales</taxon>
        <taxon>Nocardiopsidaceae</taxon>
        <taxon>Nocardiopsis</taxon>
    </lineage>
</organism>
<dbReference type="Gene3D" id="1.25.40.10">
    <property type="entry name" value="Tetratricopeptide repeat domain"/>
    <property type="match status" value="1"/>
</dbReference>
<proteinExistence type="predicted"/>
<sequence length="1283" mass="140091">MSAHTNPLSTALAHLDLITGNGSLDAPENPYAALAPPVEQDMARLGQSVEQSPGHVWDSTQARYVLGLYHWFRSMAVPPGDTRETALDEAAGHLVPCYAQGGYALPERLRPHVKMSALNWALEITGDLHVGLEADSHGWAEALWRRLLSDTPERDPRHLVLREALATVLNLRCSLLYQRFCLLGDPSDLDEAIRQGRGAVVEAPEGSSEARQARIALGTALLYKAQIATSDTTLDEGISVSELALEQAPRDDPGLPLLLSMLMSGLATRATRSGDMADADRAISLGRTYVPEMPFDNLDALHVALAAALLTRFGTTGDTIDLHEAIAYAQKAVSAAPEGHPKGAALHTYSSALIQRFKIQGDPGDLEQALQHAYDAVEAIPESNPIRISSVSHLSAVLSLVAEMHGAHEGLEDGIALARQAVTLAPETDPNRTFHLQHLIAALCIRYQRTGDPDDLDEAIRLSRRLVGALPEDSRHLPHVLDTLATALHLRYRRFGGLSDLDEAVQFGEDAIALNKNSRVSPSLVARNLAMVLLSRFQHLNRTFYKGMSGPRRQKVVDSVVDLDRARMLAHESVSISTDRFERSFCLGTLSTVLMFSAERYRSSRYLEEAISYGFLAVEATAPDSEFLVEHVTNLANCLSLRPEISPEHCSTEELDCAVELVERIMDDLPDDDRRRTLVLHQLGRTAQLRHQRSEDPDDLTRMIDAGVAITRSPFATPLQRARAGMVASAQLAAVDPDRAAELASEAVALLPQLAPHRLRHHEHRDNLRNVSGLAGHAAALTLSSHGGAHQRAERAVQLLETGKGVVFTQALGMRGDLSALRREQPELAQRFEFLRGLLDEEGEDSLFSSISTAQAPDLDRHETAREFTELLDQIQSIEGFASFARPPSTANLNSAASEGPIVMFSTSFHRCDALILTPAGIVHLPLPDLTLEDIMDRGNQFTELVRTSWHGHTQAQREEAQTRVVDVLAWVWDCITGPVLQALGFHGPPAKGEPWPRVWWAPSGALSLLPLHASGHHDRSTQGGWTTVMDRVVSSYTPTVRSLQQARRSAASRTETTGGRALVVAMPTTPGLPHDGRLTHVDAEAATAVRALAPEVTVLREPDPSKGTKTSSNHLPTRDNVLRSLPDHMIAHFACHGVSEYDPSQSRLLLHDHAQAPFTADSVNAVQLDQARLAYLSACNTSSVEDMLLPDEAIHMASAFHLAGFTHVIGTLWQVSDDVAVTVAEKFYENLRAEDGLMHPDRAPFALHEAVRSLRAGDDLPLPEMDRTASPVLWASFIHTGP</sequence>
<comment type="caution">
    <text evidence="2">The sequence shown here is derived from an EMBL/GenBank/DDBJ whole genome shotgun (WGS) entry which is preliminary data.</text>
</comment>
<name>A0A7Z0EIX2_9ACTN</name>
<dbReference type="InterPro" id="IPR011990">
    <property type="entry name" value="TPR-like_helical_dom_sf"/>
</dbReference>
<evidence type="ECO:0000313" key="2">
    <source>
        <dbReference type="EMBL" id="NYJ32817.1"/>
    </source>
</evidence>
<dbReference type="EMBL" id="JACCFS010000001">
    <property type="protein sequence ID" value="NYJ32817.1"/>
    <property type="molecule type" value="Genomic_DNA"/>
</dbReference>
<reference evidence="2 3" key="1">
    <citation type="submission" date="2020-07" db="EMBL/GenBank/DDBJ databases">
        <title>Sequencing the genomes of 1000 actinobacteria strains.</title>
        <authorList>
            <person name="Klenk H.-P."/>
        </authorList>
    </citation>
    <scope>NUCLEOTIDE SEQUENCE [LARGE SCALE GENOMIC DNA]</scope>
    <source>
        <strain evidence="2 3">DSM 44442</strain>
    </source>
</reference>
<gene>
    <name evidence="2" type="ORF">HNR10_000698</name>
</gene>
<dbReference type="RefSeq" id="WP_179820771.1">
    <property type="nucleotide sequence ID" value="NZ_JACCFS010000001.1"/>
</dbReference>